<accession>A0A285VIF2</accession>
<dbReference type="GO" id="GO:0006508">
    <property type="term" value="P:proteolysis"/>
    <property type="evidence" value="ECO:0007669"/>
    <property type="project" value="UniProtKB-KW"/>
</dbReference>
<keyword evidence="4" id="KW-0378">Hydrolase</keyword>
<proteinExistence type="inferred from homology"/>
<gene>
    <name evidence="10" type="ORF">SAMN05421879_102213</name>
</gene>
<evidence type="ECO:0000256" key="5">
    <source>
        <dbReference type="ARBA" id="ARBA00022833"/>
    </source>
</evidence>
<evidence type="ECO:0000256" key="1">
    <source>
        <dbReference type="ARBA" id="ARBA00001947"/>
    </source>
</evidence>
<dbReference type="GO" id="GO:0004181">
    <property type="term" value="F:metallocarboxypeptidase activity"/>
    <property type="evidence" value="ECO:0007669"/>
    <property type="project" value="InterPro"/>
</dbReference>
<dbReference type="PANTHER" id="PTHR11705:SF143">
    <property type="entry name" value="SLL0236 PROTEIN"/>
    <property type="match status" value="1"/>
</dbReference>
<evidence type="ECO:0000313" key="11">
    <source>
        <dbReference type="Proteomes" id="UP000219688"/>
    </source>
</evidence>
<dbReference type="Gene3D" id="3.40.630.10">
    <property type="entry name" value="Zn peptidases"/>
    <property type="match status" value="1"/>
</dbReference>
<evidence type="ECO:0000256" key="8">
    <source>
        <dbReference type="SAM" id="SignalP"/>
    </source>
</evidence>
<dbReference type="RefSeq" id="WP_097187250.1">
    <property type="nucleotide sequence ID" value="NZ_OBQK01000002.1"/>
</dbReference>
<keyword evidence="6" id="KW-0482">Metalloprotease</keyword>
<evidence type="ECO:0000313" key="10">
    <source>
        <dbReference type="EMBL" id="SOC53855.1"/>
    </source>
</evidence>
<sequence>MVPFSSRRAVVGVVVSSLALTVVSAPVAFSDPRNGGGKGGPEVNVEAAERREARGPRPVEAPVSGLEMPASYPFQPELTVYPADPADRSYAGDLVGYADLAPRLNDLMSRSDRVSVQVVGQSTNGRDLYLVTLTAPEKAAETRRQTAYRELIQHAPDKAARDRKLQAEYKTPVWFSSNIHGNEWEGTDASLTYIEELATAPWDEVEDLLTEHRLYFSLTLNPDGRNLGTRATALGFDANRDMITNVTPESASYVRTTQALLPLYASDIHGYTGVLQVEPCGPPHGENYEYDLYIPHNYALSLQIERDVVDADIQGNPLTSAGGIRIPYRDTPSGWDDYPPIFTAQYAAYYGALTSTVELPLGRQGAGGTQTPSRAATNSAVALQVIRSTVDYMAENDAEILANQIEFFRRGLSGEPKAALTQEDVAAVPGPEQWKELWDVADDQDPVALPQAYVIPVGAGQRSLSDATALVDQLLRHDVEVRTLNAATTVAGTTYPRGSYVVDMAQPKRALANTLLDLGTDISAKVPFMYDISAWSYSYLWGATVDKVGNVTDGRVLRTSAVDRATRQATVPARAQHVTFDVAGVRDYVALNDLLADEAVAWLLPSGQAVVAPESRSLAVNVALEHDIAFRAATRAEIATVSAGEAKELDEVNVGYTGNQDHVNSLRQLGFDPVPVSTATITADPSLLEDLDVIWLGAALSFSGTQATGRDALQAWLDEGHALVGSGNNAFITARTFGLVSATAVNGNSSGNGIVAVDTPDDSILANYPQSSAFVYPAQSYTGLGAGTRAEQTYGEGNPLLAGHWRASNATNGPLAAAGNASVISGESASGGKAVVFGTSVFYRTHPKGGQSQAAQAIFWATPEG</sequence>
<comment type="cofactor">
    <cofactor evidence="1">
        <name>Zn(2+)</name>
        <dbReference type="ChEBI" id="CHEBI:29105"/>
    </cofactor>
</comment>
<evidence type="ECO:0000256" key="7">
    <source>
        <dbReference type="PROSITE-ProRule" id="PRU01379"/>
    </source>
</evidence>
<keyword evidence="3" id="KW-0645">Protease</keyword>
<evidence type="ECO:0000256" key="6">
    <source>
        <dbReference type="ARBA" id="ARBA00023049"/>
    </source>
</evidence>
<evidence type="ECO:0000259" key="9">
    <source>
        <dbReference type="PROSITE" id="PS52035"/>
    </source>
</evidence>
<organism evidence="10 11">
    <name type="scientific">Ornithinimicrobium cerasi</name>
    <dbReference type="NCBI Taxonomy" id="2248773"/>
    <lineage>
        <taxon>Bacteria</taxon>
        <taxon>Bacillati</taxon>
        <taxon>Actinomycetota</taxon>
        <taxon>Actinomycetes</taxon>
        <taxon>Micrococcales</taxon>
        <taxon>Ornithinimicrobiaceae</taxon>
        <taxon>Ornithinimicrobium</taxon>
    </lineage>
</organism>
<keyword evidence="8" id="KW-0732">Signal</keyword>
<comment type="similarity">
    <text evidence="2 7">Belongs to the peptidase M14 family.</text>
</comment>
<keyword evidence="5" id="KW-0862">Zinc</keyword>
<comment type="caution">
    <text evidence="7">Lacks conserved residue(s) required for the propagation of feature annotation.</text>
</comment>
<evidence type="ECO:0000256" key="2">
    <source>
        <dbReference type="ARBA" id="ARBA00005988"/>
    </source>
</evidence>
<keyword evidence="11" id="KW-1185">Reference proteome</keyword>
<dbReference type="Pfam" id="PF00246">
    <property type="entry name" value="Peptidase_M14"/>
    <property type="match status" value="1"/>
</dbReference>
<dbReference type="SUPFAM" id="SSF53187">
    <property type="entry name" value="Zn-dependent exopeptidases"/>
    <property type="match status" value="1"/>
</dbReference>
<dbReference type="EMBL" id="OBQK01000002">
    <property type="protein sequence ID" value="SOC53855.1"/>
    <property type="molecule type" value="Genomic_DNA"/>
</dbReference>
<dbReference type="AlphaFoldDB" id="A0A285VIF2"/>
<protein>
    <submittedName>
        <fullName evidence="10">Zinc carboxypeptidase</fullName>
    </submittedName>
</protein>
<dbReference type="GO" id="GO:0005615">
    <property type="term" value="C:extracellular space"/>
    <property type="evidence" value="ECO:0007669"/>
    <property type="project" value="TreeGrafter"/>
</dbReference>
<evidence type="ECO:0000256" key="3">
    <source>
        <dbReference type="ARBA" id="ARBA00022670"/>
    </source>
</evidence>
<dbReference type="Proteomes" id="UP000219688">
    <property type="component" value="Unassembled WGS sequence"/>
</dbReference>
<dbReference type="PROSITE" id="PS52035">
    <property type="entry name" value="PEPTIDASE_M14"/>
    <property type="match status" value="1"/>
</dbReference>
<keyword evidence="10" id="KW-0121">Carboxypeptidase</keyword>
<reference evidence="11" key="1">
    <citation type="submission" date="2017-08" db="EMBL/GenBank/DDBJ databases">
        <authorList>
            <person name="Varghese N."/>
            <person name="Submissions S."/>
        </authorList>
    </citation>
    <scope>NUCLEOTIDE SEQUENCE [LARGE SCALE GENOMIC DNA]</scope>
    <source>
        <strain evidence="11">USBA17B2</strain>
    </source>
</reference>
<feature type="signal peptide" evidence="8">
    <location>
        <begin position="1"/>
        <end position="24"/>
    </location>
</feature>
<dbReference type="SMART" id="SM00631">
    <property type="entry name" value="Zn_pept"/>
    <property type="match status" value="1"/>
</dbReference>
<name>A0A285VIF2_9MICO</name>
<dbReference type="GO" id="GO:0008270">
    <property type="term" value="F:zinc ion binding"/>
    <property type="evidence" value="ECO:0007669"/>
    <property type="project" value="InterPro"/>
</dbReference>
<feature type="domain" description="Peptidase M14" evidence="9">
    <location>
        <begin position="93"/>
        <end position="389"/>
    </location>
</feature>
<dbReference type="PANTHER" id="PTHR11705">
    <property type="entry name" value="PROTEASE FAMILY M14 CARBOXYPEPTIDASE A,B"/>
    <property type="match status" value="1"/>
</dbReference>
<feature type="chain" id="PRO_5038601569" evidence="8">
    <location>
        <begin position="25"/>
        <end position="865"/>
    </location>
</feature>
<evidence type="ECO:0000256" key="4">
    <source>
        <dbReference type="ARBA" id="ARBA00022801"/>
    </source>
</evidence>
<dbReference type="InterPro" id="IPR000834">
    <property type="entry name" value="Peptidase_M14"/>
</dbReference>